<evidence type="ECO:0000313" key="1">
    <source>
        <dbReference type="EMBL" id="KAK8874347.1"/>
    </source>
</evidence>
<keyword evidence="2" id="KW-1185">Reference proteome</keyword>
<dbReference type="Proteomes" id="UP001390339">
    <property type="component" value="Unassembled WGS sequence"/>
</dbReference>
<protein>
    <submittedName>
        <fullName evidence="1">Alternative oxidase</fullName>
    </submittedName>
</protein>
<comment type="caution">
    <text evidence="1">The sequence shown here is derived from an EMBL/GenBank/DDBJ whole genome shotgun (WGS) entry which is preliminary data.</text>
</comment>
<gene>
    <name evidence="1" type="ORF">PGQ11_004861</name>
</gene>
<sequence length="450" mass="50702">MIDSSRASTSIKLLLSLVVFGCSLYYFGALEASTLIQHEDEKGIFVGNFLENEANGDFDGESITSLCSAKNWTKGLVFNCDAPSGGIGVVRNVHLNCIRFAMEAGAELIIPEIVRRDDKNIAKVVPDPKGAQRGEPPDYFYDRDHLNWALSTFCPQMKVYWSIDELFDAPVARSIPFRLDDLGLDRVDQTVIAQPENWASEFNKYLDFKSNPKTRLYPFMVNVAQTRYVWPTSYDSPAFVRSLGRILRFRRDVRELGASIFFSLRKRLDESRGGQGVEGNSDTNSTLGFVGVHLYEQEDFWDSNIPPYEEQAEHYLQYMVESRNPFAYLAPGITAEHVTSFTERGREVNITVVTKRDLLDPDEIGYLSNLSWDQQSLVDYELLLRADRMVGSSGSSFPWSIALRRGTAGGTAGSQAGSSEDSQIRWQDARSAIMGRADDYNKNMEKATWP</sequence>
<accession>A0ABR2J989</accession>
<organism evidence="1 2">
    <name type="scientific">Apiospora arundinis</name>
    <dbReference type="NCBI Taxonomy" id="335852"/>
    <lineage>
        <taxon>Eukaryota</taxon>
        <taxon>Fungi</taxon>
        <taxon>Dikarya</taxon>
        <taxon>Ascomycota</taxon>
        <taxon>Pezizomycotina</taxon>
        <taxon>Sordariomycetes</taxon>
        <taxon>Xylariomycetidae</taxon>
        <taxon>Amphisphaeriales</taxon>
        <taxon>Apiosporaceae</taxon>
        <taxon>Apiospora</taxon>
    </lineage>
</organism>
<reference evidence="1 2" key="1">
    <citation type="journal article" date="2024" name="IMA Fungus">
        <title>Apiospora arundinis, a panoply of carbohydrate-active enzymes and secondary metabolites.</title>
        <authorList>
            <person name="Sorensen T."/>
            <person name="Petersen C."/>
            <person name="Muurmann A.T."/>
            <person name="Christiansen J.V."/>
            <person name="Brundto M.L."/>
            <person name="Overgaard C.K."/>
            <person name="Boysen A.T."/>
            <person name="Wollenberg R.D."/>
            <person name="Larsen T.O."/>
            <person name="Sorensen J.L."/>
            <person name="Nielsen K.L."/>
            <person name="Sondergaard T.E."/>
        </authorList>
    </citation>
    <scope>NUCLEOTIDE SEQUENCE [LARGE SCALE GENOMIC DNA]</scope>
    <source>
        <strain evidence="1 2">AAU 773</strain>
    </source>
</reference>
<evidence type="ECO:0000313" key="2">
    <source>
        <dbReference type="Proteomes" id="UP001390339"/>
    </source>
</evidence>
<proteinExistence type="predicted"/>
<dbReference type="CDD" id="cd11296">
    <property type="entry name" value="O-FucT_like"/>
    <property type="match status" value="1"/>
</dbReference>
<dbReference type="Gene3D" id="3.40.50.11350">
    <property type="match status" value="1"/>
</dbReference>
<dbReference type="EMBL" id="JAPCWZ010000003">
    <property type="protein sequence ID" value="KAK8874347.1"/>
    <property type="molecule type" value="Genomic_DNA"/>
</dbReference>
<name>A0ABR2J989_9PEZI</name>